<evidence type="ECO:0000256" key="1">
    <source>
        <dbReference type="SAM" id="MobiDB-lite"/>
    </source>
</evidence>
<gene>
    <name evidence="2" type="primary">Acey_s0238.g3293</name>
    <name evidence="2" type="ORF">Y032_0238g3293</name>
</gene>
<proteinExistence type="predicted"/>
<protein>
    <submittedName>
        <fullName evidence="2">Uncharacterized protein</fullName>
    </submittedName>
</protein>
<sequence>MTESENGIVEIWSLLNIPHSKAPKAPKHFQETGTNEDRPERGRPRTANNAGDQKKFSFGLKETRGLKIIPQEKW</sequence>
<name>A0A016SF46_9BILA</name>
<dbReference type="AlphaFoldDB" id="A0A016SF46"/>
<keyword evidence="3" id="KW-1185">Reference proteome</keyword>
<comment type="caution">
    <text evidence="2">The sequence shown here is derived from an EMBL/GenBank/DDBJ whole genome shotgun (WGS) entry which is preliminary data.</text>
</comment>
<dbReference type="EMBL" id="JARK01001574">
    <property type="protein sequence ID" value="EYB89007.1"/>
    <property type="molecule type" value="Genomic_DNA"/>
</dbReference>
<dbReference type="Proteomes" id="UP000024635">
    <property type="component" value="Unassembled WGS sequence"/>
</dbReference>
<reference evidence="3" key="1">
    <citation type="journal article" date="2015" name="Nat. Genet.">
        <title>The genome and transcriptome of the zoonotic hookworm Ancylostoma ceylanicum identify infection-specific gene families.</title>
        <authorList>
            <person name="Schwarz E.M."/>
            <person name="Hu Y."/>
            <person name="Antoshechkin I."/>
            <person name="Miller M.M."/>
            <person name="Sternberg P.W."/>
            <person name="Aroian R.V."/>
        </authorList>
    </citation>
    <scope>NUCLEOTIDE SEQUENCE</scope>
    <source>
        <strain evidence="3">HY135</strain>
    </source>
</reference>
<dbReference type="OrthoDB" id="5820972at2759"/>
<evidence type="ECO:0000313" key="2">
    <source>
        <dbReference type="EMBL" id="EYB89007.1"/>
    </source>
</evidence>
<evidence type="ECO:0000313" key="3">
    <source>
        <dbReference type="Proteomes" id="UP000024635"/>
    </source>
</evidence>
<feature type="region of interest" description="Disordered" evidence="1">
    <location>
        <begin position="19"/>
        <end position="55"/>
    </location>
</feature>
<organism evidence="2 3">
    <name type="scientific">Ancylostoma ceylanicum</name>
    <dbReference type="NCBI Taxonomy" id="53326"/>
    <lineage>
        <taxon>Eukaryota</taxon>
        <taxon>Metazoa</taxon>
        <taxon>Ecdysozoa</taxon>
        <taxon>Nematoda</taxon>
        <taxon>Chromadorea</taxon>
        <taxon>Rhabditida</taxon>
        <taxon>Rhabditina</taxon>
        <taxon>Rhabditomorpha</taxon>
        <taxon>Strongyloidea</taxon>
        <taxon>Ancylostomatidae</taxon>
        <taxon>Ancylostomatinae</taxon>
        <taxon>Ancylostoma</taxon>
    </lineage>
</organism>
<accession>A0A016SF46</accession>